<keyword evidence="4" id="KW-1185">Reference proteome</keyword>
<feature type="signal peptide" evidence="2">
    <location>
        <begin position="1"/>
        <end position="28"/>
    </location>
</feature>
<feature type="compositionally biased region" description="Low complexity" evidence="1">
    <location>
        <begin position="136"/>
        <end position="155"/>
    </location>
</feature>
<dbReference type="EMBL" id="CP080333">
    <property type="protein sequence ID" value="QYL18165.1"/>
    <property type="molecule type" value="Genomic_DNA"/>
</dbReference>
<name>A0ABX8VK31_9MYCO</name>
<dbReference type="Proteomes" id="UP000825367">
    <property type="component" value="Chromosome"/>
</dbReference>
<evidence type="ECO:0000313" key="4">
    <source>
        <dbReference type="Proteomes" id="UP000825367"/>
    </source>
</evidence>
<proteinExistence type="predicted"/>
<accession>A0ABX8VK31</accession>
<protein>
    <recommendedName>
        <fullName evidence="5">Secreted protein</fullName>
    </recommendedName>
</protein>
<evidence type="ECO:0008006" key="5">
    <source>
        <dbReference type="Google" id="ProtNLM"/>
    </source>
</evidence>
<evidence type="ECO:0000256" key="2">
    <source>
        <dbReference type="SAM" id="SignalP"/>
    </source>
</evidence>
<dbReference type="RefSeq" id="WP_071947262.1">
    <property type="nucleotide sequence ID" value="NZ_BAAAVX010000003.1"/>
</dbReference>
<feature type="region of interest" description="Disordered" evidence="1">
    <location>
        <begin position="117"/>
        <end position="155"/>
    </location>
</feature>
<evidence type="ECO:0000313" key="3">
    <source>
        <dbReference type="EMBL" id="QYL18165.1"/>
    </source>
</evidence>
<gene>
    <name evidence="3" type="ORF">K0O64_06415</name>
</gene>
<keyword evidence="2" id="KW-0732">Signal</keyword>
<feature type="chain" id="PRO_5045463177" description="Secreted protein" evidence="2">
    <location>
        <begin position="29"/>
        <end position="155"/>
    </location>
</feature>
<organism evidence="3 4">
    <name type="scientific">Mycolicibacterium pallens</name>
    <dbReference type="NCBI Taxonomy" id="370524"/>
    <lineage>
        <taxon>Bacteria</taxon>
        <taxon>Bacillati</taxon>
        <taxon>Actinomycetota</taxon>
        <taxon>Actinomycetes</taxon>
        <taxon>Mycobacteriales</taxon>
        <taxon>Mycobacteriaceae</taxon>
        <taxon>Mycolicibacterium</taxon>
    </lineage>
</organism>
<sequence>MNTFTKTAAGAVLGGSLLVAGGFGLASAAPEAPAPQPQAQSVVGDGKVNVTLSVNGQQLGVIQDVTLTNAESLATAVCPGDDLASRLGELDTNQIQTLPVCASATAGLSYTFTQNGPGNSEVAQGQGHGNGSIGSPTTSAVPTPAPAETPMTGTR</sequence>
<evidence type="ECO:0000256" key="1">
    <source>
        <dbReference type="SAM" id="MobiDB-lite"/>
    </source>
</evidence>
<reference evidence="3 4" key="1">
    <citation type="submission" date="2021-07" db="EMBL/GenBank/DDBJ databases">
        <title>Whole genome sequencing of non-tuberculosis mycobacteria type-strains.</title>
        <authorList>
            <person name="Igarashi Y."/>
            <person name="Osugi A."/>
            <person name="Mitarai S."/>
        </authorList>
    </citation>
    <scope>NUCLEOTIDE SEQUENCE [LARGE SCALE GENOMIC DNA]</scope>
    <source>
        <strain evidence="3 4">JCM 16370</strain>
    </source>
</reference>